<gene>
    <name evidence="13" type="ORF">NIES593_05985</name>
</gene>
<feature type="transmembrane region" description="Helical" evidence="11">
    <location>
        <begin position="321"/>
        <end position="342"/>
    </location>
</feature>
<evidence type="ECO:0000256" key="6">
    <source>
        <dbReference type="ARBA" id="ARBA00022840"/>
    </source>
</evidence>
<dbReference type="RefSeq" id="WP_073598719.1">
    <property type="nucleotide sequence ID" value="NZ_MRCB01000005.1"/>
</dbReference>
<dbReference type="PROSITE" id="PS50011">
    <property type="entry name" value="PROTEIN_KINASE_DOM"/>
    <property type="match status" value="1"/>
</dbReference>
<feature type="compositionally biased region" description="Low complexity" evidence="10">
    <location>
        <begin position="466"/>
        <end position="485"/>
    </location>
</feature>
<keyword evidence="14" id="KW-1185">Reference proteome</keyword>
<dbReference type="Gene3D" id="1.10.510.10">
    <property type="entry name" value="Transferase(Phosphotransferase) domain 1"/>
    <property type="match status" value="1"/>
</dbReference>
<dbReference type="EC" id="2.7.11.1" evidence="1"/>
<reference evidence="13 14" key="1">
    <citation type="submission" date="2016-11" db="EMBL/GenBank/DDBJ databases">
        <title>Draft Genome Sequences of Nine Cyanobacterial Strains from Diverse Habitats.</title>
        <authorList>
            <person name="Zhu T."/>
            <person name="Hou S."/>
            <person name="Lu X."/>
            <person name="Hess W.R."/>
        </authorList>
    </citation>
    <scope>NUCLEOTIDE SEQUENCE [LARGE SCALE GENOMIC DNA]</scope>
    <source>
        <strain evidence="13 14">NIES-593</strain>
    </source>
</reference>
<feature type="compositionally biased region" description="Polar residues" evidence="10">
    <location>
        <begin position="376"/>
        <end position="394"/>
    </location>
</feature>
<dbReference type="CDD" id="cd14014">
    <property type="entry name" value="STKc_PknB_like"/>
    <property type="match status" value="1"/>
</dbReference>
<keyword evidence="6 9" id="KW-0067">ATP-binding</keyword>
<evidence type="ECO:0000256" key="2">
    <source>
        <dbReference type="ARBA" id="ARBA00022527"/>
    </source>
</evidence>
<feature type="compositionally biased region" description="Low complexity" evidence="10">
    <location>
        <begin position="436"/>
        <end position="445"/>
    </location>
</feature>
<proteinExistence type="predicted"/>
<dbReference type="InterPro" id="IPR011009">
    <property type="entry name" value="Kinase-like_dom_sf"/>
</dbReference>
<feature type="domain" description="Protein kinase" evidence="12">
    <location>
        <begin position="10"/>
        <end position="277"/>
    </location>
</feature>
<evidence type="ECO:0000256" key="4">
    <source>
        <dbReference type="ARBA" id="ARBA00022741"/>
    </source>
</evidence>
<keyword evidence="11" id="KW-0472">Membrane</keyword>
<evidence type="ECO:0000256" key="1">
    <source>
        <dbReference type="ARBA" id="ARBA00012513"/>
    </source>
</evidence>
<name>A0A1U7HMI0_9CYAN</name>
<feature type="binding site" evidence="9">
    <location>
        <position position="41"/>
    </location>
    <ligand>
        <name>ATP</name>
        <dbReference type="ChEBI" id="CHEBI:30616"/>
    </ligand>
</feature>
<comment type="caution">
    <text evidence="13">The sequence shown here is derived from an EMBL/GenBank/DDBJ whole genome shotgun (WGS) entry which is preliminary data.</text>
</comment>
<dbReference type="AlphaFoldDB" id="A0A1U7HMI0"/>
<keyword evidence="11" id="KW-1133">Transmembrane helix</keyword>
<dbReference type="SMART" id="SM00220">
    <property type="entry name" value="S_TKc"/>
    <property type="match status" value="1"/>
</dbReference>
<evidence type="ECO:0000313" key="13">
    <source>
        <dbReference type="EMBL" id="OKH24769.1"/>
    </source>
</evidence>
<accession>A0A1U7HMI0</accession>
<dbReference type="GO" id="GO:0004674">
    <property type="term" value="F:protein serine/threonine kinase activity"/>
    <property type="evidence" value="ECO:0007669"/>
    <property type="project" value="UniProtKB-KW"/>
</dbReference>
<organism evidence="13 14">
    <name type="scientific">Hydrococcus rivularis NIES-593</name>
    <dbReference type="NCBI Taxonomy" id="1921803"/>
    <lineage>
        <taxon>Bacteria</taxon>
        <taxon>Bacillati</taxon>
        <taxon>Cyanobacteriota</taxon>
        <taxon>Cyanophyceae</taxon>
        <taxon>Pleurocapsales</taxon>
        <taxon>Hydrococcaceae</taxon>
        <taxon>Hydrococcus</taxon>
    </lineage>
</organism>
<dbReference type="SUPFAM" id="SSF56112">
    <property type="entry name" value="Protein kinase-like (PK-like)"/>
    <property type="match status" value="1"/>
</dbReference>
<evidence type="ECO:0000256" key="11">
    <source>
        <dbReference type="SAM" id="Phobius"/>
    </source>
</evidence>
<evidence type="ECO:0000259" key="12">
    <source>
        <dbReference type="PROSITE" id="PS50011"/>
    </source>
</evidence>
<dbReference type="InterPro" id="IPR000719">
    <property type="entry name" value="Prot_kinase_dom"/>
</dbReference>
<keyword evidence="11" id="KW-0812">Transmembrane</keyword>
<evidence type="ECO:0000256" key="10">
    <source>
        <dbReference type="SAM" id="MobiDB-lite"/>
    </source>
</evidence>
<dbReference type="PROSITE" id="PS00107">
    <property type="entry name" value="PROTEIN_KINASE_ATP"/>
    <property type="match status" value="1"/>
</dbReference>
<comment type="catalytic activity">
    <reaction evidence="7">
        <text>L-threonyl-[protein] + ATP = O-phospho-L-threonyl-[protein] + ADP + H(+)</text>
        <dbReference type="Rhea" id="RHEA:46608"/>
        <dbReference type="Rhea" id="RHEA-COMP:11060"/>
        <dbReference type="Rhea" id="RHEA-COMP:11605"/>
        <dbReference type="ChEBI" id="CHEBI:15378"/>
        <dbReference type="ChEBI" id="CHEBI:30013"/>
        <dbReference type="ChEBI" id="CHEBI:30616"/>
        <dbReference type="ChEBI" id="CHEBI:61977"/>
        <dbReference type="ChEBI" id="CHEBI:456216"/>
        <dbReference type="EC" id="2.7.11.1"/>
    </reaction>
</comment>
<evidence type="ECO:0000256" key="8">
    <source>
        <dbReference type="ARBA" id="ARBA00048679"/>
    </source>
</evidence>
<protein>
    <recommendedName>
        <fullName evidence="1">non-specific serine/threonine protein kinase</fullName>
        <ecNumber evidence="1">2.7.11.1</ecNumber>
    </recommendedName>
</protein>
<dbReference type="OrthoDB" id="428678at2"/>
<dbReference type="EMBL" id="MRCB01000005">
    <property type="protein sequence ID" value="OKH24769.1"/>
    <property type="molecule type" value="Genomic_DNA"/>
</dbReference>
<evidence type="ECO:0000313" key="14">
    <source>
        <dbReference type="Proteomes" id="UP000186868"/>
    </source>
</evidence>
<evidence type="ECO:0000256" key="5">
    <source>
        <dbReference type="ARBA" id="ARBA00022777"/>
    </source>
</evidence>
<feature type="compositionally biased region" description="Polar residues" evidence="10">
    <location>
        <begin position="488"/>
        <end position="503"/>
    </location>
</feature>
<sequence>MTKTLLNNRYQILQILGKGGFGETFLAIDTHMPSARKCVIKQLKPAIQTPTIPQWLQERFKREAAVLEELGENHLQIPRLYAYFSEGGDFYLVQEWIEGMTLTQKHQQKGNFSAEEVKKILLDLLPVLDYIHSRRIIHRDIKPDNIILRACDGKPVLIDFGVMKEAVATVINTDGTTTYSVALGTPGYMSSEQAAGRPLYSSDLYSLGLTAIFLLTGKTPQYLSTDDRTGELLWRQDLPDLDSNLAAAIDRAIRFHPRDRFSSAKEMLAALKGNIKMPKAVPVDASEQVRQVQTHLQEKTNLMGATPSAPTESENAWMQSVFGLLLFSGVMAGAFAVGYYAFSLRESSNPSPSDASPSAPFDSTPQTFPPILSPDSKGTQSPTPQPEATASPTPEVTPNPKPEATASPVPEASPTEEPEATTSPTPEASPTEEPEATTSPTPEASPTEEPEATTSPTPEASPSPPETTNQSSSPSTEATPEPSATIVPEQTSPQESKNSSSNAVPIFNIGTPESRIREMLGQPISTSKGIQNNNHIVLYKNVVSDRVELDYSVDSKTERLKRTEVSFAQTVDLLTMKETLNSLLGGKAPESAKQALEQIYYRQSDRYSFTVGNLTGTIERNQSDRIYMKVWETDFHS</sequence>
<feature type="compositionally biased region" description="Low complexity" evidence="10">
    <location>
        <begin position="420"/>
        <end position="429"/>
    </location>
</feature>
<feature type="region of interest" description="Disordered" evidence="10">
    <location>
        <begin position="346"/>
        <end position="507"/>
    </location>
</feature>
<dbReference type="PANTHER" id="PTHR24363">
    <property type="entry name" value="SERINE/THREONINE PROTEIN KINASE"/>
    <property type="match status" value="1"/>
</dbReference>
<evidence type="ECO:0000256" key="9">
    <source>
        <dbReference type="PROSITE-ProRule" id="PRU10141"/>
    </source>
</evidence>
<comment type="catalytic activity">
    <reaction evidence="8">
        <text>L-seryl-[protein] + ATP = O-phospho-L-seryl-[protein] + ADP + H(+)</text>
        <dbReference type="Rhea" id="RHEA:17989"/>
        <dbReference type="Rhea" id="RHEA-COMP:9863"/>
        <dbReference type="Rhea" id="RHEA-COMP:11604"/>
        <dbReference type="ChEBI" id="CHEBI:15378"/>
        <dbReference type="ChEBI" id="CHEBI:29999"/>
        <dbReference type="ChEBI" id="CHEBI:30616"/>
        <dbReference type="ChEBI" id="CHEBI:83421"/>
        <dbReference type="ChEBI" id="CHEBI:456216"/>
        <dbReference type="EC" id="2.7.11.1"/>
    </reaction>
</comment>
<dbReference type="InterPro" id="IPR017441">
    <property type="entry name" value="Protein_kinase_ATP_BS"/>
</dbReference>
<dbReference type="STRING" id="1921803.NIES593_05985"/>
<evidence type="ECO:0000256" key="3">
    <source>
        <dbReference type="ARBA" id="ARBA00022679"/>
    </source>
</evidence>
<dbReference type="Pfam" id="PF00069">
    <property type="entry name" value="Pkinase"/>
    <property type="match status" value="1"/>
</dbReference>
<keyword evidence="4 9" id="KW-0547">Nucleotide-binding</keyword>
<keyword evidence="5 13" id="KW-0418">Kinase</keyword>
<keyword evidence="3" id="KW-0808">Transferase</keyword>
<dbReference type="Proteomes" id="UP000186868">
    <property type="component" value="Unassembled WGS sequence"/>
</dbReference>
<feature type="compositionally biased region" description="Low complexity" evidence="10">
    <location>
        <begin position="347"/>
        <end position="365"/>
    </location>
</feature>
<dbReference type="PANTHER" id="PTHR24363:SF0">
    <property type="entry name" value="SERINE_THREONINE KINASE LIKE DOMAIN CONTAINING 1"/>
    <property type="match status" value="1"/>
</dbReference>
<dbReference type="InterPro" id="IPR008271">
    <property type="entry name" value="Ser/Thr_kinase_AS"/>
</dbReference>
<keyword evidence="2 13" id="KW-0723">Serine/threonine-protein kinase</keyword>
<evidence type="ECO:0000256" key="7">
    <source>
        <dbReference type="ARBA" id="ARBA00047899"/>
    </source>
</evidence>
<dbReference type="PROSITE" id="PS00108">
    <property type="entry name" value="PROTEIN_KINASE_ST"/>
    <property type="match status" value="1"/>
</dbReference>
<dbReference type="GO" id="GO:0005524">
    <property type="term" value="F:ATP binding"/>
    <property type="evidence" value="ECO:0007669"/>
    <property type="project" value="UniProtKB-UniRule"/>
</dbReference>